<dbReference type="Proteomes" id="UP000824071">
    <property type="component" value="Unassembled WGS sequence"/>
</dbReference>
<dbReference type="InterPro" id="IPR036439">
    <property type="entry name" value="Dockerin_dom_sf"/>
</dbReference>
<feature type="domain" description="Fibronectin type-III" evidence="2">
    <location>
        <begin position="54"/>
        <end position="144"/>
    </location>
</feature>
<dbReference type="InterPro" id="IPR003343">
    <property type="entry name" value="Big_2"/>
</dbReference>
<evidence type="ECO:0000259" key="2">
    <source>
        <dbReference type="PROSITE" id="PS50853"/>
    </source>
</evidence>
<dbReference type="GO" id="GO:0004553">
    <property type="term" value="F:hydrolase activity, hydrolyzing O-glycosyl compounds"/>
    <property type="evidence" value="ECO:0007669"/>
    <property type="project" value="InterPro"/>
</dbReference>
<dbReference type="InterPro" id="IPR059177">
    <property type="entry name" value="GH29D-like_dom"/>
</dbReference>
<reference evidence="4" key="1">
    <citation type="submission" date="2020-10" db="EMBL/GenBank/DDBJ databases">
        <authorList>
            <person name="Gilroy R."/>
        </authorList>
    </citation>
    <scope>NUCLEOTIDE SEQUENCE</scope>
    <source>
        <strain evidence="4">ChiGjej1B1-19959</strain>
    </source>
</reference>
<evidence type="ECO:0000313" key="5">
    <source>
        <dbReference type="Proteomes" id="UP000824071"/>
    </source>
</evidence>
<reference evidence="4" key="2">
    <citation type="journal article" date="2021" name="PeerJ">
        <title>Extensive microbial diversity within the chicken gut microbiome revealed by metagenomics and culture.</title>
        <authorList>
            <person name="Gilroy R."/>
            <person name="Ravi A."/>
            <person name="Getino M."/>
            <person name="Pursley I."/>
            <person name="Horton D.L."/>
            <person name="Alikhan N.F."/>
            <person name="Baker D."/>
            <person name="Gharbi K."/>
            <person name="Hall N."/>
            <person name="Watson M."/>
            <person name="Adriaenssens E.M."/>
            <person name="Foster-Nyarko E."/>
            <person name="Jarju S."/>
            <person name="Secka A."/>
            <person name="Antonio M."/>
            <person name="Oren A."/>
            <person name="Chaudhuri R.R."/>
            <person name="La Ragione R."/>
            <person name="Hildebrand F."/>
            <person name="Pallen M.J."/>
        </authorList>
    </citation>
    <scope>NUCLEOTIDE SEQUENCE</scope>
    <source>
        <strain evidence="4">ChiGjej1B1-19959</strain>
    </source>
</reference>
<dbReference type="Gene3D" id="1.10.1330.10">
    <property type="entry name" value="Dockerin domain"/>
    <property type="match status" value="1"/>
</dbReference>
<comment type="caution">
    <text evidence="4">The sequence shown here is derived from an EMBL/GenBank/DDBJ whole genome shotgun (WGS) entry which is preliminary data.</text>
</comment>
<dbReference type="PROSITE" id="PS50853">
    <property type="entry name" value="FN3"/>
    <property type="match status" value="1"/>
</dbReference>
<dbReference type="Pfam" id="PF09479">
    <property type="entry name" value="Flg_new"/>
    <property type="match status" value="6"/>
</dbReference>
<dbReference type="GO" id="GO:0000272">
    <property type="term" value="P:polysaccharide catabolic process"/>
    <property type="evidence" value="ECO:0007669"/>
    <property type="project" value="InterPro"/>
</dbReference>
<proteinExistence type="predicted"/>
<dbReference type="InterPro" id="IPR042229">
    <property type="entry name" value="Listeria/Bacterioides_rpt_sf"/>
</dbReference>
<dbReference type="InterPro" id="IPR013378">
    <property type="entry name" value="InlB-like_B-rpt"/>
</dbReference>
<name>A0A9D1IDH6_9FIRM</name>
<evidence type="ECO:0000256" key="1">
    <source>
        <dbReference type="ARBA" id="ARBA00004196"/>
    </source>
</evidence>
<dbReference type="InterPro" id="IPR036116">
    <property type="entry name" value="FN3_sf"/>
</dbReference>
<dbReference type="GO" id="GO:0030313">
    <property type="term" value="C:cell envelope"/>
    <property type="evidence" value="ECO:0007669"/>
    <property type="project" value="UniProtKB-SubCell"/>
</dbReference>
<evidence type="ECO:0000259" key="3">
    <source>
        <dbReference type="PROSITE" id="PS51766"/>
    </source>
</evidence>
<dbReference type="Pfam" id="PF00404">
    <property type="entry name" value="Dockerin_1"/>
    <property type="match status" value="1"/>
</dbReference>
<dbReference type="EMBL" id="DVMW01000012">
    <property type="protein sequence ID" value="HIU35252.1"/>
    <property type="molecule type" value="Genomic_DNA"/>
</dbReference>
<comment type="subcellular location">
    <subcellularLocation>
        <location evidence="1">Cell envelope</location>
    </subcellularLocation>
</comment>
<dbReference type="InterPro" id="IPR008964">
    <property type="entry name" value="Invasin/intimin_cell_adhesion"/>
</dbReference>
<dbReference type="Pfam" id="PF02368">
    <property type="entry name" value="Big_2"/>
    <property type="match status" value="1"/>
</dbReference>
<dbReference type="InterPro" id="IPR002105">
    <property type="entry name" value="Dockerin_1_rpt"/>
</dbReference>
<evidence type="ECO:0000313" key="4">
    <source>
        <dbReference type="EMBL" id="HIU35252.1"/>
    </source>
</evidence>
<accession>A0A9D1IDH6</accession>
<dbReference type="PROSITE" id="PS51766">
    <property type="entry name" value="DOCKERIN"/>
    <property type="match status" value="1"/>
</dbReference>
<protein>
    <submittedName>
        <fullName evidence="4">InlB B-repeat-containing protein</fullName>
    </submittedName>
</protein>
<dbReference type="Gene3D" id="2.60.40.1080">
    <property type="match status" value="1"/>
</dbReference>
<dbReference type="SUPFAM" id="SSF63446">
    <property type="entry name" value="Type I dockerin domain"/>
    <property type="match status" value="1"/>
</dbReference>
<organism evidence="4 5">
    <name type="scientific">Candidatus Fimenecus excrementigallinarum</name>
    <dbReference type="NCBI Taxonomy" id="2840816"/>
    <lineage>
        <taxon>Bacteria</taxon>
        <taxon>Bacillati</taxon>
        <taxon>Bacillota</taxon>
        <taxon>Clostridia</taxon>
        <taxon>Candidatus Fimenecus</taxon>
    </lineage>
</organism>
<gene>
    <name evidence="4" type="ORF">IAC53_01410</name>
</gene>
<dbReference type="SUPFAM" id="SSF49265">
    <property type="entry name" value="Fibronectin type III"/>
    <property type="match status" value="1"/>
</dbReference>
<dbReference type="SUPFAM" id="SSF49373">
    <property type="entry name" value="Invasin/intimin cell-adhesion fragments"/>
    <property type="match status" value="1"/>
</dbReference>
<dbReference type="Gene3D" id="2.60.40.4270">
    <property type="entry name" value="Listeria-Bacteroides repeat domain"/>
    <property type="match status" value="3"/>
</dbReference>
<feature type="domain" description="Dockerin" evidence="3">
    <location>
        <begin position="1452"/>
        <end position="1517"/>
    </location>
</feature>
<dbReference type="InterPro" id="IPR013783">
    <property type="entry name" value="Ig-like_fold"/>
</dbReference>
<dbReference type="Gene3D" id="2.30.30.40">
    <property type="entry name" value="SH3 Domains"/>
    <property type="match status" value="1"/>
</dbReference>
<dbReference type="Pfam" id="PF13290">
    <property type="entry name" value="CHB_HEX_C_1"/>
    <property type="match status" value="1"/>
</dbReference>
<dbReference type="Gene3D" id="2.60.40.10">
    <property type="entry name" value="Immunoglobulins"/>
    <property type="match status" value="1"/>
</dbReference>
<dbReference type="InterPro" id="IPR016134">
    <property type="entry name" value="Dockerin_dom"/>
</dbReference>
<dbReference type="SMART" id="SM00635">
    <property type="entry name" value="BID_2"/>
    <property type="match status" value="1"/>
</dbReference>
<sequence length="1517" mass="169768">MRSTPNTNYSSIGSVPYNWDIYVWETDGNWGYGQFAGVQGWVCLDYFTKVSIPIPATPSIGSVSAEDLAVGKTVTISWNAVSGADSYTVGIRSDHVNQDVTVGNATSFSFKLSYPETYQFYVKASNVSGASNWSSPRSSTAHDPVTVTFVDWDDTVLHTQTVDYGESATAPSAPLRKGYTFQTWSDSYFDVTTDKTIRAIYKIDTYTVNFFDKDGILLSSQKVTYGSDATPPSDTHATSSYKFMGWSSMAYLDVYTDRADKNINIDGIYSWYNYDLPTVCKITSATRQFDGYYVTFDIENNDSTPTTGRAVVALKTAEGKLVDMTESTAFSIPAAGTKNGVEVFIPCNKIASTIEVFMVADYASGVPISPSVTSEIEEGLMYAESTVKPDNPDGTLDIQEVTQYRYRDKEFSTGNTKIKDGWEYTGNRTETVGSWTGWSWTAVSPFDTESTRRETDQQTVVVSQNYKTQYNYTRYANSTYSWFGPCAGTWNGKWCGNYQEWGWHDYGLPYVKTTWSNQYGGNYNLYNSSSDPWYNETTRSVVASTNYGTQYRYRDITYVYHFYRWGVWSDWSDTQVTATENRDVQTRTIYRYKSNDIQPEDTSGEVRTVSGTVDSALAGKQITLYVYGYTGASDYTNQYIGQSTVGEDGSYSFEFKLREEPTVESGDYTIAIGLEGSTNTTVIGTIEAPLPTYTVNFYDWDGTIISTQTVREGEDAVLPENPEKEGYDFLGWDKSVANIREDTDFFADFAKKEFTVIFVDWYNQQIAVKTFAYGDSLIAPEAEAIEGYTFAGWDCEDTIVTQNMIVSAQYEANQYEITFYDWNNQVIDSQKVSHGGTAIVPDDPEEDGVIFAEWFNPEDYQYVEHDAAIYPTYYFEETTDVVTANYGTGEYDTALQLELTTSDENAVIFYYFNGDQDTERMYTGPFTIDKTCSVTYYATCIGKNDGEVSISYYCINTGDTPSDWMLYSELPENVTENLDDYTLETAAGYKYKDVQQTSSSEEAQSLAAGGWTLGGTTYTAYTDWQDEEITVDGSLLGFEVDTRQTSDSSVKLYQYSHYKYTDADGVVQYAPAAVEGFACERETITLDDRLTIAGFTEDNVSFYHYDGQVWYNQTRVNGQKTQYRSRYQVAEYYKWTDWVLDAPAAGDTREYQTEDVYRYANKNYHLVYINIYGEVLLVEEGKTIDITQLDNIEGYDLVGLYYDEDLDEPFDTSTEITESVTLFTRYTPKQYTVTFLMQDGTELDVQTVAYLEAATAPATDVVPGYVFGGWDKDFSCITEDIVVTGTYYKESEYARVALDRISADLYQGTSTVLVPTITPSNLSGEALEWATSDPGVVSVDETGRITAVSPGSATITVTVISNRETASCTVTVTPDKNNFILLKSDSSLNYDALGYLRRVEFNTTASALAEEFANDNLRFFNINGKELAETDVVGTGTIVRLYNGDSIADAKTLVVTGDVTGDGIINNRDVAMMNGLLLGTVTAQECQQLAFDVNGDGYVNNRDAAMVSRYLVGKDAF</sequence>
<dbReference type="InterPro" id="IPR003961">
    <property type="entry name" value="FN3_dom"/>
</dbReference>
<dbReference type="CDD" id="cd14256">
    <property type="entry name" value="Dockerin_I"/>
    <property type="match status" value="1"/>
</dbReference>